<dbReference type="RefSeq" id="WP_307392616.1">
    <property type="nucleotide sequence ID" value="NZ_BAAADK010000011.1"/>
</dbReference>
<reference evidence="1 2" key="1">
    <citation type="submission" date="2023-07" db="EMBL/GenBank/DDBJ databases">
        <title>Genomic Encyclopedia of Type Strains, Phase IV (KMG-IV): sequencing the most valuable type-strain genomes for metagenomic binning, comparative biology and taxonomic classification.</title>
        <authorList>
            <person name="Goeker M."/>
        </authorList>
    </citation>
    <scope>NUCLEOTIDE SEQUENCE [LARGE SCALE GENOMIC DNA]</scope>
    <source>
        <strain evidence="1 2">DSM 12751</strain>
    </source>
</reference>
<dbReference type="Proteomes" id="UP001235840">
    <property type="component" value="Unassembled WGS sequence"/>
</dbReference>
<protein>
    <submittedName>
        <fullName evidence="1">Uncharacterized protein</fullName>
    </submittedName>
</protein>
<organism evidence="1 2">
    <name type="scientific">Caldalkalibacillus horti</name>
    <dbReference type="NCBI Taxonomy" id="77523"/>
    <lineage>
        <taxon>Bacteria</taxon>
        <taxon>Bacillati</taxon>
        <taxon>Bacillota</taxon>
        <taxon>Bacilli</taxon>
        <taxon>Bacillales</taxon>
        <taxon>Bacillaceae</taxon>
        <taxon>Caldalkalibacillus</taxon>
    </lineage>
</organism>
<gene>
    <name evidence="1" type="ORF">J2S11_001363</name>
</gene>
<dbReference type="EMBL" id="JAUSTY010000005">
    <property type="protein sequence ID" value="MDQ0165462.1"/>
    <property type="molecule type" value="Genomic_DNA"/>
</dbReference>
<evidence type="ECO:0000313" key="1">
    <source>
        <dbReference type="EMBL" id="MDQ0165462.1"/>
    </source>
</evidence>
<evidence type="ECO:0000313" key="2">
    <source>
        <dbReference type="Proteomes" id="UP001235840"/>
    </source>
</evidence>
<sequence length="188" mass="21475">MKVIKGLTIATCMALGLGWIFAFFSDEGLGFTQNMISRAEQPVFINQQPIILSKKTLVSFMKSIPMEFSYKQMEIEGNSLFIKAHVSLDGSSSHQFMQQQTIFKDAYTLLDSVYHASTNIEHVYIRFIHFSESQNRLLLSVESERTSFLANPLDTDQQLDIAHGPYEEQILQSTRTIFGTGWEFDDLK</sequence>
<accession>A0ABT9VWV3</accession>
<comment type="caution">
    <text evidence="1">The sequence shown here is derived from an EMBL/GenBank/DDBJ whole genome shotgun (WGS) entry which is preliminary data.</text>
</comment>
<proteinExistence type="predicted"/>
<name>A0ABT9VWV3_9BACI</name>
<keyword evidence="2" id="KW-1185">Reference proteome</keyword>